<protein>
    <submittedName>
        <fullName evidence="2">Uncharacterized protein</fullName>
    </submittedName>
</protein>
<dbReference type="RefSeq" id="WP_322345869.1">
    <property type="nucleotide sequence ID" value="NZ_CP129968.2"/>
</dbReference>
<dbReference type="AlphaFoldDB" id="A0AA49JCV8"/>
<feature type="transmembrane region" description="Helical" evidence="1">
    <location>
        <begin position="83"/>
        <end position="100"/>
    </location>
</feature>
<keyword evidence="1" id="KW-1133">Transmembrane helix</keyword>
<keyword evidence="1" id="KW-0812">Transmembrane</keyword>
<evidence type="ECO:0000256" key="1">
    <source>
        <dbReference type="SAM" id="Phobius"/>
    </source>
</evidence>
<accession>A0AA49JCV8</accession>
<sequence length="133" mass="15365">MKTKQSIKLLLAIQLLVTLFHLTIILKIIPYENVWGGRLENDDQMYVFEILSVIVNLYLILIVSQKGNLLKKVFSEKVVKISLWAFMILFGLNTIGNLLAQTTFEKFFAIITLVSSILLWNILKQSKRLKSHE</sequence>
<proteinExistence type="predicted"/>
<feature type="transmembrane region" description="Helical" evidence="1">
    <location>
        <begin position="106"/>
        <end position="123"/>
    </location>
</feature>
<dbReference type="KEGG" id="marp:QYS47_27110"/>
<dbReference type="EMBL" id="CP129968">
    <property type="protein sequence ID" value="WKK80719.2"/>
    <property type="molecule type" value="Genomic_DNA"/>
</dbReference>
<feature type="transmembrane region" description="Helical" evidence="1">
    <location>
        <begin position="7"/>
        <end position="26"/>
    </location>
</feature>
<keyword evidence="1" id="KW-0472">Membrane</keyword>
<reference evidence="2" key="1">
    <citation type="submission" date="2023-08" db="EMBL/GenBank/DDBJ databases">
        <title>Comparative genomics and taxonomic characterization of three novel marine species of genus Marivirga.</title>
        <authorList>
            <person name="Muhammad N."/>
            <person name="Kim S.-G."/>
        </authorList>
    </citation>
    <scope>NUCLEOTIDE SEQUENCE</scope>
    <source>
        <strain evidence="2">BKB1-2</strain>
    </source>
</reference>
<gene>
    <name evidence="2" type="ORF">QYS47_27110</name>
</gene>
<evidence type="ECO:0000313" key="2">
    <source>
        <dbReference type="EMBL" id="WKK80719.2"/>
    </source>
</evidence>
<organism evidence="2">
    <name type="scientific">Marivirga arenosa</name>
    <dbReference type="NCBI Taxonomy" id="3059076"/>
    <lineage>
        <taxon>Bacteria</taxon>
        <taxon>Pseudomonadati</taxon>
        <taxon>Bacteroidota</taxon>
        <taxon>Cytophagia</taxon>
        <taxon>Cytophagales</taxon>
        <taxon>Marivirgaceae</taxon>
        <taxon>Marivirga</taxon>
    </lineage>
</organism>
<feature type="transmembrane region" description="Helical" evidence="1">
    <location>
        <begin position="46"/>
        <end position="63"/>
    </location>
</feature>
<dbReference type="Proteomes" id="UP001232019">
    <property type="component" value="Chromosome"/>
</dbReference>
<name>A0AA49JCV8_9BACT</name>